<feature type="compositionally biased region" description="Low complexity" evidence="2">
    <location>
        <begin position="130"/>
        <end position="139"/>
    </location>
</feature>
<feature type="compositionally biased region" description="Pro residues" evidence="2">
    <location>
        <begin position="140"/>
        <end position="150"/>
    </location>
</feature>
<dbReference type="PROSITE" id="PS51257">
    <property type="entry name" value="PROKAR_LIPOPROTEIN"/>
    <property type="match status" value="1"/>
</dbReference>
<keyword evidence="5" id="KW-1185">Reference proteome</keyword>
<proteinExistence type="inferred from homology"/>
<dbReference type="AlphaFoldDB" id="A0A1K2HUZ1"/>
<dbReference type="Gene3D" id="2.70.70.10">
    <property type="entry name" value="Glucose Permease (Domain IIA)"/>
    <property type="match status" value="1"/>
</dbReference>
<feature type="compositionally biased region" description="Polar residues" evidence="2">
    <location>
        <begin position="42"/>
        <end position="54"/>
    </location>
</feature>
<dbReference type="SMART" id="SM00257">
    <property type="entry name" value="LysM"/>
    <property type="match status" value="1"/>
</dbReference>
<dbReference type="InterPro" id="IPR018392">
    <property type="entry name" value="LysM"/>
</dbReference>
<evidence type="ECO:0000259" key="3">
    <source>
        <dbReference type="PROSITE" id="PS51782"/>
    </source>
</evidence>
<dbReference type="SUPFAM" id="SSF51261">
    <property type="entry name" value="Duplicated hybrid motif"/>
    <property type="match status" value="1"/>
</dbReference>
<dbReference type="Pfam" id="PF01476">
    <property type="entry name" value="LysM"/>
    <property type="match status" value="1"/>
</dbReference>
<evidence type="ECO:0000256" key="2">
    <source>
        <dbReference type="SAM" id="MobiDB-lite"/>
    </source>
</evidence>
<dbReference type="OrthoDB" id="9795421at2"/>
<sequence>MSNRVAGTALKTAAMVGLFAGTAALAGCSSLGGLGFSDRTMTGSTGSIGQSSLNQPMPSSLPPVQQSQSMRVAAGPFVPPQDIRGGANRMIGGSPGFQPAPAEGSVTTRDLPVLTSSTSNGNPSTMSAQPSAAPMTMAPRPAPLMPPPSAALPQQAVASIPAEAGVHVIESGESLYAIARRYNTTAQAIVQANGMSSPDKIFVGQRLTIPGRSTTQVASRAIGPAPVASEDNTTSSPVVNALAAPTAAPALPERALQERETVAVQAPVQRAPVATSLAEPQVSGAEKFRWPLSGKVITDFAQSRGTGINIEAAEGAAVRAAENGTVIYTGDGVAGYGNLVLVRHSNGYVSAYAHLKTIAVNRGDTVNRGDNIGSVGASGSVSKPQLHFELRKGATPVDPVPLLAG</sequence>
<name>A0A1K2HUZ1_9HYPH</name>
<gene>
    <name evidence="4" type="ORF">SAMN02983003_1032</name>
</gene>
<dbReference type="STRING" id="665118.SAMN02983003_1032"/>
<reference evidence="4 5" key="1">
    <citation type="submission" date="2016-11" db="EMBL/GenBank/DDBJ databases">
        <authorList>
            <person name="Jaros S."/>
            <person name="Januszkiewicz K."/>
            <person name="Wedrychowicz H."/>
        </authorList>
    </citation>
    <scope>NUCLEOTIDE SEQUENCE [LARGE SCALE GENOMIC DNA]</scope>
    <source>
        <strain evidence="4 5">ATCC 23634</strain>
    </source>
</reference>
<dbReference type="InterPro" id="IPR036779">
    <property type="entry name" value="LysM_dom_sf"/>
</dbReference>
<dbReference type="SUPFAM" id="SSF54106">
    <property type="entry name" value="LysM domain"/>
    <property type="match status" value="1"/>
</dbReference>
<dbReference type="PANTHER" id="PTHR21666:SF263">
    <property type="entry name" value="MUREIN HYDROLASE ACTIVATOR NLPD"/>
    <property type="match status" value="1"/>
</dbReference>
<evidence type="ECO:0000313" key="5">
    <source>
        <dbReference type="Proteomes" id="UP000183447"/>
    </source>
</evidence>
<feature type="region of interest" description="Disordered" evidence="2">
    <location>
        <begin position="112"/>
        <end position="151"/>
    </location>
</feature>
<dbReference type="EMBL" id="FPKU01000001">
    <property type="protein sequence ID" value="SFZ82358.1"/>
    <property type="molecule type" value="Genomic_DNA"/>
</dbReference>
<comment type="similarity">
    <text evidence="1">Belongs to the E.coli NlpD/Haemophilus LppB family.</text>
</comment>
<dbReference type="InterPro" id="IPR011055">
    <property type="entry name" value="Dup_hybrid_motif"/>
</dbReference>
<dbReference type="Proteomes" id="UP000183447">
    <property type="component" value="Unassembled WGS sequence"/>
</dbReference>
<dbReference type="PANTHER" id="PTHR21666">
    <property type="entry name" value="PEPTIDASE-RELATED"/>
    <property type="match status" value="1"/>
</dbReference>
<evidence type="ECO:0000256" key="1">
    <source>
        <dbReference type="ARBA" id="ARBA00038420"/>
    </source>
</evidence>
<dbReference type="GO" id="GO:0004222">
    <property type="term" value="F:metalloendopeptidase activity"/>
    <property type="evidence" value="ECO:0007669"/>
    <property type="project" value="TreeGrafter"/>
</dbReference>
<feature type="compositionally biased region" description="Low complexity" evidence="2">
    <location>
        <begin position="55"/>
        <end position="64"/>
    </location>
</feature>
<keyword evidence="4" id="KW-0378">Hydrolase</keyword>
<dbReference type="InterPro" id="IPR016047">
    <property type="entry name" value="M23ase_b-sheet_dom"/>
</dbReference>
<organism evidence="4 5">
    <name type="scientific">Devosia enhydra</name>
    <dbReference type="NCBI Taxonomy" id="665118"/>
    <lineage>
        <taxon>Bacteria</taxon>
        <taxon>Pseudomonadati</taxon>
        <taxon>Pseudomonadota</taxon>
        <taxon>Alphaproteobacteria</taxon>
        <taxon>Hyphomicrobiales</taxon>
        <taxon>Devosiaceae</taxon>
        <taxon>Devosia</taxon>
    </lineage>
</organism>
<dbReference type="InterPro" id="IPR050570">
    <property type="entry name" value="Cell_wall_metabolism_enzyme"/>
</dbReference>
<evidence type="ECO:0000313" key="4">
    <source>
        <dbReference type="EMBL" id="SFZ82358.1"/>
    </source>
</evidence>
<dbReference type="CDD" id="cd00118">
    <property type="entry name" value="LysM"/>
    <property type="match status" value="1"/>
</dbReference>
<feature type="region of interest" description="Disordered" evidence="2">
    <location>
        <begin position="42"/>
        <end position="64"/>
    </location>
</feature>
<dbReference type="CDD" id="cd12797">
    <property type="entry name" value="M23_peptidase"/>
    <property type="match status" value="1"/>
</dbReference>
<dbReference type="RefSeq" id="WP_084603253.1">
    <property type="nucleotide sequence ID" value="NZ_FPKU01000001.1"/>
</dbReference>
<accession>A0A1K2HUZ1</accession>
<dbReference type="Gene3D" id="3.10.350.10">
    <property type="entry name" value="LysM domain"/>
    <property type="match status" value="1"/>
</dbReference>
<protein>
    <submittedName>
        <fullName evidence="4">Murein DD-endopeptidase MepM and murein hydrolase activator NlpD, contain LysM domain</fullName>
    </submittedName>
</protein>
<dbReference type="PROSITE" id="PS51782">
    <property type="entry name" value="LYSM"/>
    <property type="match status" value="1"/>
</dbReference>
<dbReference type="Pfam" id="PF01551">
    <property type="entry name" value="Peptidase_M23"/>
    <property type="match status" value="1"/>
</dbReference>
<feature type="compositionally biased region" description="Polar residues" evidence="2">
    <location>
        <begin position="114"/>
        <end position="129"/>
    </location>
</feature>
<feature type="domain" description="LysM" evidence="3">
    <location>
        <begin position="165"/>
        <end position="209"/>
    </location>
</feature>